<evidence type="ECO:0000259" key="5">
    <source>
        <dbReference type="Pfam" id="PF07881"/>
    </source>
</evidence>
<dbReference type="InterPro" id="IPR009015">
    <property type="entry name" value="Fucose_isomerase_N/cen_sf"/>
</dbReference>
<protein>
    <submittedName>
        <fullName evidence="7">Fucose isomerase</fullName>
    </submittedName>
</protein>
<dbReference type="AlphaFoldDB" id="T1B4T8"/>
<evidence type="ECO:0000256" key="4">
    <source>
        <dbReference type="ARBA" id="ARBA00023277"/>
    </source>
</evidence>
<accession>T1B4T8</accession>
<evidence type="ECO:0000256" key="1">
    <source>
        <dbReference type="ARBA" id="ARBA00022723"/>
    </source>
</evidence>
<keyword evidence="4" id="KW-0119">Carbohydrate metabolism</keyword>
<dbReference type="InterPro" id="IPR012889">
    <property type="entry name" value="Fucose_isomerase_N2"/>
</dbReference>
<dbReference type="GO" id="GO:0042355">
    <property type="term" value="P:L-fucose catabolic process"/>
    <property type="evidence" value="ECO:0007669"/>
    <property type="project" value="TreeGrafter"/>
</dbReference>
<dbReference type="PANTHER" id="PTHR37840">
    <property type="entry name" value="L-FUCOSE ISOMERASE"/>
    <property type="match status" value="1"/>
</dbReference>
<keyword evidence="2" id="KW-0464">Manganese</keyword>
<dbReference type="GO" id="GO:0030145">
    <property type="term" value="F:manganese ion binding"/>
    <property type="evidence" value="ECO:0007669"/>
    <property type="project" value="InterPro"/>
</dbReference>
<dbReference type="GO" id="GO:0019571">
    <property type="term" value="P:D-arabinose catabolic process"/>
    <property type="evidence" value="ECO:0007669"/>
    <property type="project" value="TreeGrafter"/>
</dbReference>
<dbReference type="Gene3D" id="3.40.50.1070">
    <property type="match status" value="1"/>
</dbReference>
<gene>
    <name evidence="7" type="ORF">B1A_07513</name>
</gene>
<dbReference type="GO" id="GO:0008736">
    <property type="term" value="F:L-fucose isomerase activity"/>
    <property type="evidence" value="ECO:0007669"/>
    <property type="project" value="InterPro"/>
</dbReference>
<dbReference type="PANTHER" id="PTHR37840:SF1">
    <property type="entry name" value="L-FUCOSE ISOMERASE"/>
    <property type="match status" value="1"/>
</dbReference>
<evidence type="ECO:0000313" key="7">
    <source>
        <dbReference type="EMBL" id="EQD67986.1"/>
    </source>
</evidence>
<dbReference type="InterPro" id="IPR038391">
    <property type="entry name" value="Fucose_iso_dom1_sf"/>
</dbReference>
<dbReference type="GO" id="GO:0005737">
    <property type="term" value="C:cytoplasm"/>
    <property type="evidence" value="ECO:0007669"/>
    <property type="project" value="InterPro"/>
</dbReference>
<dbReference type="Pfam" id="PF07881">
    <property type="entry name" value="Fucose_iso_N1"/>
    <property type="match status" value="1"/>
</dbReference>
<dbReference type="SUPFAM" id="SSF53743">
    <property type="entry name" value="FucI/AraA N-terminal and middle domains"/>
    <property type="match status" value="1"/>
</dbReference>
<feature type="domain" description="L-fucose isomerase N-terminal-1" evidence="5">
    <location>
        <begin position="25"/>
        <end position="64"/>
    </location>
</feature>
<dbReference type="GO" id="GO:0008790">
    <property type="term" value="F:arabinose isomerase activity"/>
    <property type="evidence" value="ECO:0007669"/>
    <property type="project" value="TreeGrafter"/>
</dbReference>
<evidence type="ECO:0000256" key="2">
    <source>
        <dbReference type="ARBA" id="ARBA00023211"/>
    </source>
</evidence>
<organism evidence="7">
    <name type="scientific">mine drainage metagenome</name>
    <dbReference type="NCBI Taxonomy" id="410659"/>
    <lineage>
        <taxon>unclassified sequences</taxon>
        <taxon>metagenomes</taxon>
        <taxon>ecological metagenomes</taxon>
    </lineage>
</organism>
<feature type="domain" description="L-fucose isomerase N-terminal-2" evidence="6">
    <location>
        <begin position="65"/>
        <end position="244"/>
    </location>
</feature>
<dbReference type="InterPro" id="IPR012888">
    <property type="entry name" value="Fucose_iso_N1"/>
</dbReference>
<feature type="non-terminal residue" evidence="7">
    <location>
        <position position="245"/>
    </location>
</feature>
<reference evidence="7" key="1">
    <citation type="submission" date="2013-08" db="EMBL/GenBank/DDBJ databases">
        <authorList>
            <person name="Mendez C."/>
            <person name="Richter M."/>
            <person name="Ferrer M."/>
            <person name="Sanchez J."/>
        </authorList>
    </citation>
    <scope>NUCLEOTIDE SEQUENCE</scope>
</reference>
<name>T1B4T8_9ZZZZ</name>
<keyword evidence="3 7" id="KW-0413">Isomerase</keyword>
<sequence length="245" mass="27336">MGPSGLARCSWRRWERPTVRKAFPPSIFYGRDVRDADDTAIPEDVQQKLLQFARAALAVAAMRGRSYCSIGGVSMGIAGSAVDSAFFETYLGMRVMNVDMTELTRRIDRKIYDPKELAHALKWTKANGPEGLDANSASRRRNRAQKNKEWEHCVKMALIVRDLMIGNPQLEQLGFGEEALGHNAIAAGFQGQRQWTDHYPNGDFLETILNSSFDWNGIRQPFIVATENDALNGATMLFGHLLTGS</sequence>
<dbReference type="Pfam" id="PF07882">
    <property type="entry name" value="Fucose_iso_N2"/>
    <property type="match status" value="1"/>
</dbReference>
<reference evidence="7" key="2">
    <citation type="journal article" date="2014" name="ISME J.">
        <title>Microbial stratification in low pH oxic and suboxic macroscopic growths along an acid mine drainage.</title>
        <authorList>
            <person name="Mendez-Garcia C."/>
            <person name="Mesa V."/>
            <person name="Sprenger R.R."/>
            <person name="Richter M."/>
            <person name="Diez M.S."/>
            <person name="Solano J."/>
            <person name="Bargiela R."/>
            <person name="Golyshina O.V."/>
            <person name="Manteca A."/>
            <person name="Ramos J.L."/>
            <person name="Gallego J.R."/>
            <person name="Llorente I."/>
            <person name="Martins Dos Santos V.A."/>
            <person name="Jensen O.N."/>
            <person name="Pelaez A.I."/>
            <person name="Sanchez J."/>
            <person name="Ferrer M."/>
        </authorList>
    </citation>
    <scope>NUCLEOTIDE SEQUENCE</scope>
</reference>
<keyword evidence="1" id="KW-0479">Metal-binding</keyword>
<evidence type="ECO:0000256" key="3">
    <source>
        <dbReference type="ARBA" id="ARBA00023235"/>
    </source>
</evidence>
<proteinExistence type="predicted"/>
<dbReference type="InterPro" id="IPR005763">
    <property type="entry name" value="Fucose_isomerase"/>
</dbReference>
<comment type="caution">
    <text evidence="7">The sequence shown here is derived from an EMBL/GenBank/DDBJ whole genome shotgun (WGS) entry which is preliminary data.</text>
</comment>
<dbReference type="EMBL" id="AUZX01005413">
    <property type="protein sequence ID" value="EQD67986.1"/>
    <property type="molecule type" value="Genomic_DNA"/>
</dbReference>
<dbReference type="Gene3D" id="3.40.275.10">
    <property type="entry name" value="L-fucose Isomerase, Chain A, domain 2"/>
    <property type="match status" value="1"/>
</dbReference>
<evidence type="ECO:0000259" key="6">
    <source>
        <dbReference type="Pfam" id="PF07882"/>
    </source>
</evidence>
<dbReference type="InterPro" id="IPR038392">
    <property type="entry name" value="Fucose_isomerase_dom2_sf"/>
</dbReference>